<keyword evidence="3" id="KW-1185">Reference proteome</keyword>
<organism evidence="2 3">
    <name type="scientific">Solirubrobacter ginsenosidimutans</name>
    <dbReference type="NCBI Taxonomy" id="490573"/>
    <lineage>
        <taxon>Bacteria</taxon>
        <taxon>Bacillati</taxon>
        <taxon>Actinomycetota</taxon>
        <taxon>Thermoleophilia</taxon>
        <taxon>Solirubrobacterales</taxon>
        <taxon>Solirubrobacteraceae</taxon>
        <taxon>Solirubrobacter</taxon>
    </lineage>
</organism>
<feature type="region of interest" description="Disordered" evidence="1">
    <location>
        <begin position="1"/>
        <end position="47"/>
    </location>
</feature>
<gene>
    <name evidence="2" type="ORF">OM076_15475</name>
</gene>
<comment type="caution">
    <text evidence="2">The sequence shown here is derived from an EMBL/GenBank/DDBJ whole genome shotgun (WGS) entry which is preliminary data.</text>
</comment>
<proteinExistence type="predicted"/>
<reference evidence="2" key="1">
    <citation type="submission" date="2022-10" db="EMBL/GenBank/DDBJ databases">
        <title>The WGS of Solirubrobacter ginsenosidimutans DSM 21036.</title>
        <authorList>
            <person name="Jiang Z."/>
        </authorList>
    </citation>
    <scope>NUCLEOTIDE SEQUENCE</scope>
    <source>
        <strain evidence="2">DSM 21036</strain>
    </source>
</reference>
<dbReference type="EMBL" id="JAPDOD010000013">
    <property type="protein sequence ID" value="MDA0161678.1"/>
    <property type="molecule type" value="Genomic_DNA"/>
</dbReference>
<sequence length="47" mass="5027">METTPTTFGPPDADFDDIADEPDPAFGEVAEDDDIETPDDGEPDAKD</sequence>
<name>A0A9X3MYC4_9ACTN</name>
<accession>A0A9X3MYC4</accession>
<dbReference type="Proteomes" id="UP001149140">
    <property type="component" value="Unassembled WGS sequence"/>
</dbReference>
<evidence type="ECO:0000313" key="3">
    <source>
        <dbReference type="Proteomes" id="UP001149140"/>
    </source>
</evidence>
<feature type="compositionally biased region" description="Acidic residues" evidence="1">
    <location>
        <begin position="13"/>
        <end position="47"/>
    </location>
</feature>
<dbReference type="AlphaFoldDB" id="A0A9X3MYC4"/>
<protein>
    <submittedName>
        <fullName evidence="2">Uncharacterized protein</fullName>
    </submittedName>
</protein>
<dbReference type="RefSeq" id="WP_270040893.1">
    <property type="nucleotide sequence ID" value="NZ_JAPDOD010000013.1"/>
</dbReference>
<evidence type="ECO:0000256" key="1">
    <source>
        <dbReference type="SAM" id="MobiDB-lite"/>
    </source>
</evidence>
<evidence type="ECO:0000313" key="2">
    <source>
        <dbReference type="EMBL" id="MDA0161678.1"/>
    </source>
</evidence>